<evidence type="ECO:0000313" key="3">
    <source>
        <dbReference type="EMBL" id="GFE64922.1"/>
    </source>
</evidence>
<evidence type="ECO:0000313" key="4">
    <source>
        <dbReference type="Proteomes" id="UP000436822"/>
    </source>
</evidence>
<dbReference type="SUPFAM" id="SSF47413">
    <property type="entry name" value="lambda repressor-like DNA-binding domains"/>
    <property type="match status" value="1"/>
</dbReference>
<organism evidence="3 4">
    <name type="scientific">Litoreibacter roseus</name>
    <dbReference type="NCBI Taxonomy" id="2601869"/>
    <lineage>
        <taxon>Bacteria</taxon>
        <taxon>Pseudomonadati</taxon>
        <taxon>Pseudomonadota</taxon>
        <taxon>Alphaproteobacteria</taxon>
        <taxon>Rhodobacterales</taxon>
        <taxon>Roseobacteraceae</taxon>
        <taxon>Litoreibacter</taxon>
    </lineage>
</organism>
<reference evidence="3 4" key="1">
    <citation type="submission" date="2019-12" db="EMBL/GenBank/DDBJ databases">
        <title>Litoreibacter badius sp. nov., a novel bacteriochlorophyll a-containing bacterium in the genus Litoreibacter.</title>
        <authorList>
            <person name="Kanamuro M."/>
            <person name="Takabe Y."/>
            <person name="Mori K."/>
            <person name="Takaichi S."/>
            <person name="Hanada S."/>
        </authorList>
    </citation>
    <scope>NUCLEOTIDE SEQUENCE [LARGE SCALE GENOMIC DNA]</scope>
    <source>
        <strain evidence="3 4">K6</strain>
    </source>
</reference>
<keyword evidence="4" id="KW-1185">Reference proteome</keyword>
<dbReference type="EMBL" id="BLJE01000002">
    <property type="protein sequence ID" value="GFE64922.1"/>
    <property type="molecule type" value="Genomic_DNA"/>
</dbReference>
<dbReference type="Proteomes" id="UP000436822">
    <property type="component" value="Unassembled WGS sequence"/>
</dbReference>
<dbReference type="GO" id="GO:0003677">
    <property type="term" value="F:DNA binding"/>
    <property type="evidence" value="ECO:0007669"/>
    <property type="project" value="UniProtKB-KW"/>
</dbReference>
<proteinExistence type="predicted"/>
<dbReference type="Gene3D" id="1.10.260.40">
    <property type="entry name" value="lambda repressor-like DNA-binding domains"/>
    <property type="match status" value="1"/>
</dbReference>
<dbReference type="RefSeq" id="WP_159806445.1">
    <property type="nucleotide sequence ID" value="NZ_BLJE01000002.1"/>
</dbReference>
<dbReference type="CDD" id="cd00093">
    <property type="entry name" value="HTH_XRE"/>
    <property type="match status" value="1"/>
</dbReference>
<dbReference type="SMART" id="SM00530">
    <property type="entry name" value="HTH_XRE"/>
    <property type="match status" value="1"/>
</dbReference>
<dbReference type="OrthoDB" id="513181at2"/>
<accession>A0A6N6JI85</accession>
<dbReference type="InterPro" id="IPR010982">
    <property type="entry name" value="Lambda_DNA-bd_dom_sf"/>
</dbReference>
<evidence type="ECO:0000259" key="2">
    <source>
        <dbReference type="PROSITE" id="PS50943"/>
    </source>
</evidence>
<dbReference type="AlphaFoldDB" id="A0A6N6JI85"/>
<feature type="domain" description="HTH cro/C1-type" evidence="2">
    <location>
        <begin position="7"/>
        <end position="61"/>
    </location>
</feature>
<dbReference type="InterPro" id="IPR001387">
    <property type="entry name" value="Cro/C1-type_HTH"/>
</dbReference>
<dbReference type="PROSITE" id="PS50943">
    <property type="entry name" value="HTH_CROC1"/>
    <property type="match status" value="1"/>
</dbReference>
<protein>
    <recommendedName>
        <fullName evidence="2">HTH cro/C1-type domain-containing protein</fullName>
    </recommendedName>
</protein>
<comment type="caution">
    <text evidence="3">The sequence shown here is derived from an EMBL/GenBank/DDBJ whole genome shotgun (WGS) entry which is preliminary data.</text>
</comment>
<gene>
    <name evidence="3" type="ORF">KIN_19960</name>
</gene>
<evidence type="ECO:0000256" key="1">
    <source>
        <dbReference type="ARBA" id="ARBA00023125"/>
    </source>
</evidence>
<name>A0A6N6JI85_9RHOB</name>
<dbReference type="PANTHER" id="PTHR46558">
    <property type="entry name" value="TRACRIPTIONAL REGULATORY PROTEIN-RELATED-RELATED"/>
    <property type="match status" value="1"/>
</dbReference>
<sequence>MALHNMLKQAREQAGLTLEKAAECIGISGASFSRMENGLSKVTMDRLEMLATLYDVSASALVAGSIVTRLSTIDLDRLKLVVAAVQEVVNDLGANPSPEKMALAVSELYRLEINYIVNDATAEFSPQRHLGIIEAMFTG</sequence>
<keyword evidence="1" id="KW-0238">DNA-binding</keyword>
<dbReference type="Pfam" id="PF13560">
    <property type="entry name" value="HTH_31"/>
    <property type="match status" value="1"/>
</dbReference>
<dbReference type="PANTHER" id="PTHR46558:SF11">
    <property type="entry name" value="HTH-TYPE TRANSCRIPTIONAL REGULATOR XRE"/>
    <property type="match status" value="1"/>
</dbReference>